<organism evidence="2 3">
    <name type="scientific">Nocardia cyriacigeorgica</name>
    <dbReference type="NCBI Taxonomy" id="135487"/>
    <lineage>
        <taxon>Bacteria</taxon>
        <taxon>Bacillati</taxon>
        <taxon>Actinomycetota</taxon>
        <taxon>Actinomycetes</taxon>
        <taxon>Mycobacteriales</taxon>
        <taxon>Nocardiaceae</taxon>
        <taxon>Nocardia</taxon>
    </lineage>
</organism>
<name>A0A6P1D821_9NOCA</name>
<gene>
    <name evidence="2" type="ORF">GV789_15130</name>
</gene>
<dbReference type="EMBL" id="JAAGUZ010000036">
    <property type="protein sequence ID" value="NEW45769.1"/>
    <property type="molecule type" value="Genomic_DNA"/>
</dbReference>
<dbReference type="RefSeq" id="WP_163825336.1">
    <property type="nucleotide sequence ID" value="NZ_JAAGUY010000015.1"/>
</dbReference>
<reference evidence="2 3" key="1">
    <citation type="submission" date="2020-01" db="EMBL/GenBank/DDBJ databases">
        <title>Genetics and antimicrobial susceptibilities of Nocardia species isolated from the soil; a comparison with species isolated from humans.</title>
        <authorList>
            <person name="Carrasco G."/>
            <person name="Monzon S."/>
            <person name="Sansegundo M."/>
            <person name="Garcia E."/>
            <person name="Garrido N."/>
            <person name="Medina M.J."/>
            <person name="Villalon P."/>
            <person name="Ramirez-Arocha A.C."/>
            <person name="Jimenez P."/>
            <person name="Cuesta I."/>
            <person name="Valdezate S."/>
        </authorList>
    </citation>
    <scope>NUCLEOTIDE SEQUENCE [LARGE SCALE GENOMIC DNA]</scope>
    <source>
        <strain evidence="2 3">CNM20110639</strain>
    </source>
</reference>
<evidence type="ECO:0000259" key="1">
    <source>
        <dbReference type="Pfam" id="PF12728"/>
    </source>
</evidence>
<comment type="caution">
    <text evidence="2">The sequence shown here is derived from an EMBL/GenBank/DDBJ whole genome shotgun (WGS) entry which is preliminary data.</text>
</comment>
<dbReference type="NCBIfam" id="TIGR01764">
    <property type="entry name" value="excise"/>
    <property type="match status" value="1"/>
</dbReference>
<accession>A0A6P1D821</accession>
<sequence length="153" mass="16826">MDTLQRDGRATVAVSPREIEQAREVQAFLDDTGSLLASLAVAAGPSASRNLTMPSELSALVFHLVDLIGRGCTVTIGSIPNEVTTTVAARMLRLSRPSLMKLIRDGKIPAHKVGSHTRLYSRDVLEFRRAQLEAQSQAFDELRALEEEWGIRE</sequence>
<evidence type="ECO:0000313" key="2">
    <source>
        <dbReference type="EMBL" id="NEW45769.1"/>
    </source>
</evidence>
<feature type="domain" description="Helix-turn-helix" evidence="1">
    <location>
        <begin position="84"/>
        <end position="131"/>
    </location>
</feature>
<dbReference type="GO" id="GO:0003677">
    <property type="term" value="F:DNA binding"/>
    <property type="evidence" value="ECO:0007669"/>
    <property type="project" value="InterPro"/>
</dbReference>
<proteinExistence type="predicted"/>
<dbReference type="Pfam" id="PF12728">
    <property type="entry name" value="HTH_17"/>
    <property type="match status" value="1"/>
</dbReference>
<dbReference type="InterPro" id="IPR010093">
    <property type="entry name" value="SinI_DNA-bd"/>
</dbReference>
<dbReference type="AlphaFoldDB" id="A0A6P1D821"/>
<dbReference type="InterPro" id="IPR041657">
    <property type="entry name" value="HTH_17"/>
</dbReference>
<dbReference type="Proteomes" id="UP000468928">
    <property type="component" value="Unassembled WGS sequence"/>
</dbReference>
<protein>
    <submittedName>
        <fullName evidence="2">Helix-turn-helix domain-containing protein</fullName>
    </submittedName>
</protein>
<evidence type="ECO:0000313" key="3">
    <source>
        <dbReference type="Proteomes" id="UP000468928"/>
    </source>
</evidence>